<dbReference type="GO" id="GO:0005737">
    <property type="term" value="C:cytoplasm"/>
    <property type="evidence" value="ECO:0007669"/>
    <property type="project" value="UniProtKB-ARBA"/>
</dbReference>
<dbReference type="PANTHER" id="PTHR12175">
    <property type="entry name" value="AD039 HT014 THIOREDOXIN FAMILY TRP26"/>
    <property type="match status" value="1"/>
</dbReference>
<proteinExistence type="inferred from homology"/>
<dbReference type="PROSITE" id="PS51532">
    <property type="entry name" value="PITH"/>
    <property type="match status" value="1"/>
</dbReference>
<protein>
    <recommendedName>
        <fullName evidence="2">PITH domain-containing protein</fullName>
    </recommendedName>
</protein>
<gene>
    <name evidence="3" type="ORF">PGLA2088_LOCUS28329</name>
</gene>
<sequence>MGSNMEAALEHMPLNDDTKPLIITAMNERYKTALTVYAKHFCGKSDVVSTQIISLEETRLLLRYWDATSQWAESTVTYQNAQGDPVTADSAAGVRRILLNMARTASEATGLELGLPQGDIFFIDGQSSDKVPGAYLLNDLVDMSTLECLNQDDGHPVSGAISKSVATAGLRSDPEVDHQLLIKLGFRQPVKLKAISFHGSTRDATAPKVVKIFQGQVDIGFQEAEDQEAVQLLDLSTSQVEGGDPVPLRFVKFQSVSTLQLFVQENFGAEVTCILQLQFWGTVAETVDMKAWKPTVDSRANPVFAIREPVLEDHSGI</sequence>
<accession>A0A813K7N6</accession>
<comment type="caution">
    <text evidence="3">The sequence shown here is derived from an EMBL/GenBank/DDBJ whole genome shotgun (WGS) entry which is preliminary data.</text>
</comment>
<evidence type="ECO:0000313" key="3">
    <source>
        <dbReference type="EMBL" id="CAE8693279.1"/>
    </source>
</evidence>
<dbReference type="InterPro" id="IPR037119">
    <property type="entry name" value="Haem_oxidase_HugZ-like_sf"/>
</dbReference>
<comment type="similarity">
    <text evidence="1">Belongs to the PITHD1 family.</text>
</comment>
<evidence type="ECO:0000313" key="4">
    <source>
        <dbReference type="Proteomes" id="UP000626109"/>
    </source>
</evidence>
<organism evidence="3 4">
    <name type="scientific">Polarella glacialis</name>
    <name type="common">Dinoflagellate</name>
    <dbReference type="NCBI Taxonomy" id="89957"/>
    <lineage>
        <taxon>Eukaryota</taxon>
        <taxon>Sar</taxon>
        <taxon>Alveolata</taxon>
        <taxon>Dinophyceae</taxon>
        <taxon>Suessiales</taxon>
        <taxon>Suessiaceae</taxon>
        <taxon>Polarella</taxon>
    </lineage>
</organism>
<dbReference type="Gene3D" id="3.20.180.10">
    <property type="entry name" value="PNP-oxidase-like"/>
    <property type="match status" value="1"/>
</dbReference>
<dbReference type="InterPro" id="IPR008979">
    <property type="entry name" value="Galactose-bd-like_sf"/>
</dbReference>
<dbReference type="Pfam" id="PF06201">
    <property type="entry name" value="PITH"/>
    <property type="match status" value="1"/>
</dbReference>
<dbReference type="SUPFAM" id="SSF49785">
    <property type="entry name" value="Galactose-binding domain-like"/>
    <property type="match status" value="1"/>
</dbReference>
<dbReference type="EMBL" id="CAJNNW010027826">
    <property type="protein sequence ID" value="CAE8693279.1"/>
    <property type="molecule type" value="Genomic_DNA"/>
</dbReference>
<dbReference type="AlphaFoldDB" id="A0A813K7N6"/>
<evidence type="ECO:0000259" key="2">
    <source>
        <dbReference type="PROSITE" id="PS51532"/>
    </source>
</evidence>
<evidence type="ECO:0000256" key="1">
    <source>
        <dbReference type="ARBA" id="ARBA00025788"/>
    </source>
</evidence>
<dbReference type="PANTHER" id="PTHR12175:SF5">
    <property type="entry name" value="OS03G0795500 PROTEIN"/>
    <property type="match status" value="1"/>
</dbReference>
<dbReference type="Proteomes" id="UP000626109">
    <property type="component" value="Unassembled WGS sequence"/>
</dbReference>
<dbReference type="InterPro" id="IPR037047">
    <property type="entry name" value="PITH_dom_sf"/>
</dbReference>
<dbReference type="Gene3D" id="2.60.120.470">
    <property type="entry name" value="PITH domain"/>
    <property type="match status" value="1"/>
</dbReference>
<name>A0A813K7N6_POLGL</name>
<dbReference type="InterPro" id="IPR045099">
    <property type="entry name" value="PITH1-like"/>
</dbReference>
<feature type="domain" description="PITH" evidence="2">
    <location>
        <begin position="126"/>
        <end position="299"/>
    </location>
</feature>
<reference evidence="3" key="1">
    <citation type="submission" date="2021-02" db="EMBL/GenBank/DDBJ databases">
        <authorList>
            <person name="Dougan E. K."/>
            <person name="Rhodes N."/>
            <person name="Thang M."/>
            <person name="Chan C."/>
        </authorList>
    </citation>
    <scope>NUCLEOTIDE SEQUENCE</scope>
</reference>
<dbReference type="InterPro" id="IPR010400">
    <property type="entry name" value="PITH_dom"/>
</dbReference>